<keyword evidence="1" id="KW-1133">Transmembrane helix</keyword>
<evidence type="ECO:0000313" key="2">
    <source>
        <dbReference type="EMBL" id="MBE7941927.1"/>
    </source>
</evidence>
<keyword evidence="3" id="KW-1185">Reference proteome</keyword>
<dbReference type="RefSeq" id="WP_193781488.1">
    <property type="nucleotide sequence ID" value="NZ_JADDOJ010000070.1"/>
</dbReference>
<sequence>MDYLTIKWLHVLSSTVLFGTGIGSAFYLLLAHLGGEVDMAAWMSRRVVLADWLFTASTAVLQPLTGVWLLRQARLPASTPWVAQSIALYAVAIACWLPVVWIQLRLRALAARAQAEGALSLPVAWGRWVAAWTVLGAIAFVAFLLIFHLMVVKRLPFA</sequence>
<organism evidence="2 3">
    <name type="scientific">Ramlibacter aquaticus</name>
    <dbReference type="NCBI Taxonomy" id="2780094"/>
    <lineage>
        <taxon>Bacteria</taxon>
        <taxon>Pseudomonadati</taxon>
        <taxon>Pseudomonadota</taxon>
        <taxon>Betaproteobacteria</taxon>
        <taxon>Burkholderiales</taxon>
        <taxon>Comamonadaceae</taxon>
        <taxon>Ramlibacter</taxon>
    </lineage>
</organism>
<feature type="transmembrane region" description="Helical" evidence="1">
    <location>
        <begin position="129"/>
        <end position="152"/>
    </location>
</feature>
<dbReference type="InterPro" id="IPR018729">
    <property type="entry name" value="DUF2269_transmembrane"/>
</dbReference>
<reference evidence="2 3" key="1">
    <citation type="submission" date="2020-10" db="EMBL/GenBank/DDBJ databases">
        <title>Draft genome of Ramlibacter aquaticus LMG 30558.</title>
        <authorList>
            <person name="Props R."/>
        </authorList>
    </citation>
    <scope>NUCLEOTIDE SEQUENCE [LARGE SCALE GENOMIC DNA]</scope>
    <source>
        <strain evidence="2 3">LMG 30558</strain>
    </source>
</reference>
<feature type="transmembrane region" description="Helical" evidence="1">
    <location>
        <begin position="82"/>
        <end position="102"/>
    </location>
</feature>
<dbReference type="Proteomes" id="UP000715965">
    <property type="component" value="Unassembled WGS sequence"/>
</dbReference>
<evidence type="ECO:0000256" key="1">
    <source>
        <dbReference type="SAM" id="Phobius"/>
    </source>
</evidence>
<gene>
    <name evidence="2" type="ORF">IM725_15215</name>
</gene>
<dbReference type="EMBL" id="JADDOJ010000070">
    <property type="protein sequence ID" value="MBE7941927.1"/>
    <property type="molecule type" value="Genomic_DNA"/>
</dbReference>
<protein>
    <submittedName>
        <fullName evidence="2">DUF2269 domain-containing protein</fullName>
    </submittedName>
</protein>
<evidence type="ECO:0000313" key="3">
    <source>
        <dbReference type="Proteomes" id="UP000715965"/>
    </source>
</evidence>
<comment type="caution">
    <text evidence="2">The sequence shown here is derived from an EMBL/GenBank/DDBJ whole genome shotgun (WGS) entry which is preliminary data.</text>
</comment>
<keyword evidence="1" id="KW-0472">Membrane</keyword>
<dbReference type="Pfam" id="PF10027">
    <property type="entry name" value="DUF2269"/>
    <property type="match status" value="1"/>
</dbReference>
<name>A0ABR9SJI4_9BURK</name>
<feature type="transmembrane region" description="Helical" evidence="1">
    <location>
        <begin position="12"/>
        <end position="32"/>
    </location>
</feature>
<accession>A0ABR9SJI4</accession>
<keyword evidence="1" id="KW-0812">Transmembrane</keyword>
<proteinExistence type="predicted"/>
<feature type="transmembrane region" description="Helical" evidence="1">
    <location>
        <begin position="52"/>
        <end position="70"/>
    </location>
</feature>